<evidence type="ECO:0000256" key="1">
    <source>
        <dbReference type="ARBA" id="ARBA00009375"/>
    </source>
</evidence>
<reference evidence="7" key="1">
    <citation type="submission" date="2022-11" db="EMBL/GenBank/DDBJ databases">
        <title>Centuries of genome instability and evolution in soft-shell clam transmissible cancer (bioRxiv).</title>
        <authorList>
            <person name="Hart S.F.M."/>
            <person name="Yonemitsu M.A."/>
            <person name="Giersch R.M."/>
            <person name="Beal B.F."/>
            <person name="Arriagada G."/>
            <person name="Davis B.W."/>
            <person name="Ostrander E.A."/>
            <person name="Goff S.P."/>
            <person name="Metzger M.J."/>
        </authorList>
    </citation>
    <scope>NUCLEOTIDE SEQUENCE</scope>
    <source>
        <strain evidence="7">MELC-2E11</strain>
        <tissue evidence="7">Siphon/mantle</tissue>
    </source>
</reference>
<evidence type="ECO:0000256" key="4">
    <source>
        <dbReference type="RuleBase" id="RU003792"/>
    </source>
</evidence>
<evidence type="ECO:0000256" key="2">
    <source>
        <dbReference type="ARBA" id="ARBA00022694"/>
    </source>
</evidence>
<comment type="catalytic activity">
    <reaction evidence="4">
        <text>uridine(38/39/40) in tRNA = pseudouridine(38/39/40) in tRNA</text>
        <dbReference type="Rhea" id="RHEA:22376"/>
        <dbReference type="Rhea" id="RHEA-COMP:10085"/>
        <dbReference type="Rhea" id="RHEA-COMP:10087"/>
        <dbReference type="ChEBI" id="CHEBI:65314"/>
        <dbReference type="ChEBI" id="CHEBI:65315"/>
        <dbReference type="EC" id="5.4.99.12"/>
    </reaction>
</comment>
<keyword evidence="3 4" id="KW-0413">Isomerase</keyword>
<evidence type="ECO:0000259" key="6">
    <source>
        <dbReference type="Pfam" id="PF01416"/>
    </source>
</evidence>
<dbReference type="Proteomes" id="UP001164746">
    <property type="component" value="Chromosome 12"/>
</dbReference>
<feature type="compositionally biased region" description="Polar residues" evidence="5">
    <location>
        <begin position="324"/>
        <end position="354"/>
    </location>
</feature>
<dbReference type="InterPro" id="IPR020097">
    <property type="entry name" value="PsdUridine_synth_TruA_a/b_dom"/>
</dbReference>
<protein>
    <recommendedName>
        <fullName evidence="4">tRNA pseudouridine synthase</fullName>
        <ecNumber evidence="4">5.4.99.12</ecNumber>
    </recommendedName>
</protein>
<comment type="similarity">
    <text evidence="1 4">Belongs to the tRNA pseudouridine synthase TruA family.</text>
</comment>
<keyword evidence="8" id="KW-1185">Reference proteome</keyword>
<evidence type="ECO:0000313" key="8">
    <source>
        <dbReference type="Proteomes" id="UP001164746"/>
    </source>
</evidence>
<feature type="domain" description="Pseudouridine synthase I TruA alpha/beta" evidence="6">
    <location>
        <begin position="145"/>
        <end position="209"/>
    </location>
</feature>
<sequence>MALIDSSVVWVKEHFVTVSRISTEYIKVSMSVIKEAQQEGSDFREERKRKVALVIAYSGKGYFGLQMNSGFKTIEGEVLRALLDVGVIPQDHYDSVWKMSFQRAARTDKGNATFAYRTNLETIEKVNEILENKPHEATAYRHMWNVECGLPFVRDGVEFCVLSVSGQSFMMHQIRKMVGLMIAIIRGFAGENAVERAWESEKLHYSQYNTKFANDGSHPKIEFSKIKDKLQAFKEEKIFTEIIKTEVEENSMIQWLGTLHLHTCEDVGPDIIGRRDFKERVEEHREQAEAEANDSDNEHTETKNTKESSETVSESQVVKETTEGTATGHSKANDCTSDQGQVRTNSATVNQSSDCEGHVIDTTNQNTDCEDHVTSVKDKCEAIDDTSKEDKDGLKEIVKSVSS</sequence>
<dbReference type="Pfam" id="PF01416">
    <property type="entry name" value="PseudoU_synth_1"/>
    <property type="match status" value="1"/>
</dbReference>
<evidence type="ECO:0000256" key="5">
    <source>
        <dbReference type="SAM" id="MobiDB-lite"/>
    </source>
</evidence>
<evidence type="ECO:0000256" key="3">
    <source>
        <dbReference type="ARBA" id="ARBA00023235"/>
    </source>
</evidence>
<dbReference type="PANTHER" id="PTHR11142:SF4">
    <property type="entry name" value="PSEUDOURIDYLATE SYNTHASE 1 HOMOLOG"/>
    <property type="match status" value="1"/>
</dbReference>
<dbReference type="InterPro" id="IPR020103">
    <property type="entry name" value="PsdUridine_synth_cat_dom_sf"/>
</dbReference>
<feature type="compositionally biased region" description="Low complexity" evidence="5">
    <location>
        <begin position="310"/>
        <end position="319"/>
    </location>
</feature>
<evidence type="ECO:0000313" key="7">
    <source>
        <dbReference type="EMBL" id="WAR22204.1"/>
    </source>
</evidence>
<feature type="region of interest" description="Disordered" evidence="5">
    <location>
        <begin position="280"/>
        <end position="359"/>
    </location>
</feature>
<proteinExistence type="inferred from homology"/>
<gene>
    <name evidence="7" type="ORF">MAR_016178</name>
</gene>
<name>A0ABY7FMW7_MYAAR</name>
<dbReference type="Gene3D" id="3.30.70.660">
    <property type="entry name" value="Pseudouridine synthase I, catalytic domain, C-terminal subdomain"/>
    <property type="match status" value="1"/>
</dbReference>
<dbReference type="EMBL" id="CP111023">
    <property type="protein sequence ID" value="WAR22204.1"/>
    <property type="molecule type" value="Genomic_DNA"/>
</dbReference>
<feature type="compositionally biased region" description="Basic and acidic residues" evidence="5">
    <location>
        <begin position="296"/>
        <end position="309"/>
    </location>
</feature>
<accession>A0ABY7FMW7</accession>
<dbReference type="SUPFAM" id="SSF55120">
    <property type="entry name" value="Pseudouridine synthase"/>
    <property type="match status" value="1"/>
</dbReference>
<dbReference type="InterPro" id="IPR001406">
    <property type="entry name" value="PsdUridine_synth_TruA"/>
</dbReference>
<keyword evidence="2 4" id="KW-0819">tRNA processing</keyword>
<dbReference type="EC" id="5.4.99.12" evidence="4"/>
<dbReference type="PANTHER" id="PTHR11142">
    <property type="entry name" value="PSEUDOURIDYLATE SYNTHASE"/>
    <property type="match status" value="1"/>
</dbReference>
<organism evidence="7 8">
    <name type="scientific">Mya arenaria</name>
    <name type="common">Soft-shell clam</name>
    <dbReference type="NCBI Taxonomy" id="6604"/>
    <lineage>
        <taxon>Eukaryota</taxon>
        <taxon>Metazoa</taxon>
        <taxon>Spiralia</taxon>
        <taxon>Lophotrochozoa</taxon>
        <taxon>Mollusca</taxon>
        <taxon>Bivalvia</taxon>
        <taxon>Autobranchia</taxon>
        <taxon>Heteroconchia</taxon>
        <taxon>Euheterodonta</taxon>
        <taxon>Imparidentia</taxon>
        <taxon>Neoheterodontei</taxon>
        <taxon>Myida</taxon>
        <taxon>Myoidea</taxon>
        <taxon>Myidae</taxon>
        <taxon>Mya</taxon>
    </lineage>
</organism>
<dbReference type="InterPro" id="IPR020095">
    <property type="entry name" value="PsdUridine_synth_TruA_C"/>
</dbReference>